<evidence type="ECO:0000256" key="6">
    <source>
        <dbReference type="RuleBase" id="RU363032"/>
    </source>
</evidence>
<organism evidence="8 9">
    <name type="scientific">Enterococcus raffinosus</name>
    <dbReference type="NCBI Taxonomy" id="71452"/>
    <lineage>
        <taxon>Bacteria</taxon>
        <taxon>Bacillati</taxon>
        <taxon>Bacillota</taxon>
        <taxon>Bacilli</taxon>
        <taxon>Lactobacillales</taxon>
        <taxon>Enterococcaceae</taxon>
        <taxon>Enterococcus</taxon>
    </lineage>
</organism>
<dbReference type="PANTHER" id="PTHR43759:SF1">
    <property type="entry name" value="GLUCOSE IMPORT SYSTEM PERMEASE PROTEIN GLCT"/>
    <property type="match status" value="1"/>
</dbReference>
<accession>A0AAW8SWQ4</accession>
<gene>
    <name evidence="8" type="ORF">P7D78_14175</name>
</gene>
<evidence type="ECO:0000256" key="4">
    <source>
        <dbReference type="ARBA" id="ARBA00022989"/>
    </source>
</evidence>
<dbReference type="PANTHER" id="PTHR43759">
    <property type="entry name" value="TREHALOSE TRANSPORT SYSTEM PERMEASE PROTEIN SUGA"/>
    <property type="match status" value="1"/>
</dbReference>
<evidence type="ECO:0000313" key="8">
    <source>
        <dbReference type="EMBL" id="MDT2539278.1"/>
    </source>
</evidence>
<keyword evidence="3 6" id="KW-0812">Transmembrane</keyword>
<feature type="transmembrane region" description="Helical" evidence="6">
    <location>
        <begin position="60"/>
        <end position="85"/>
    </location>
</feature>
<keyword evidence="2 6" id="KW-0813">Transport</keyword>
<sequence length="285" mass="31463">MNKNRLLVIPFFLLNSVVIFAALFKGIQISLGYYPLIGLEKISLTNYQQVLSDPFFQKSLGYSCYLALTATFLSLLFGLAIAFLLLKVKSPWLHKIISLPISLPHIIVALMVMQLISQSGIISRGLFQIGVIDEINQFPLLIHDAGGIGIILVFLYKEIPYVAVTTLAILQQLQLGYIEVARNLGASKTRIFFTVILPMLQKTLITLFIILFCFTFASFEVPYLLGNPINQPVALTAYDLFTQADLTTRPQAFALNLVMSGICLAVSGSGLLISRLLPGGRKKSC</sequence>
<dbReference type="InterPro" id="IPR000515">
    <property type="entry name" value="MetI-like"/>
</dbReference>
<dbReference type="Proteomes" id="UP001249240">
    <property type="component" value="Unassembled WGS sequence"/>
</dbReference>
<comment type="similarity">
    <text evidence="6">Belongs to the binding-protein-dependent transport system permease family.</text>
</comment>
<dbReference type="AlphaFoldDB" id="A0AAW8SWQ4"/>
<evidence type="ECO:0000313" key="9">
    <source>
        <dbReference type="Proteomes" id="UP001249240"/>
    </source>
</evidence>
<dbReference type="PROSITE" id="PS50928">
    <property type="entry name" value="ABC_TM1"/>
    <property type="match status" value="1"/>
</dbReference>
<keyword evidence="4 6" id="KW-1133">Transmembrane helix</keyword>
<evidence type="ECO:0000259" key="7">
    <source>
        <dbReference type="PROSITE" id="PS50928"/>
    </source>
</evidence>
<evidence type="ECO:0000256" key="3">
    <source>
        <dbReference type="ARBA" id="ARBA00022692"/>
    </source>
</evidence>
<comment type="subcellular location">
    <subcellularLocation>
        <location evidence="6">Cell membrane</location>
        <topology evidence="6">Multi-pass membrane protein</topology>
    </subcellularLocation>
    <subcellularLocation>
        <location evidence="1">Membrane</location>
        <topology evidence="1">Multi-pass membrane protein</topology>
    </subcellularLocation>
</comment>
<dbReference type="EMBL" id="JARPXM010000015">
    <property type="protein sequence ID" value="MDT2539278.1"/>
    <property type="molecule type" value="Genomic_DNA"/>
</dbReference>
<feature type="transmembrane region" description="Helical" evidence="6">
    <location>
        <begin position="191"/>
        <end position="217"/>
    </location>
</feature>
<feature type="domain" description="ABC transmembrane type-1" evidence="7">
    <location>
        <begin position="60"/>
        <end position="270"/>
    </location>
</feature>
<dbReference type="Gene3D" id="1.10.3720.10">
    <property type="entry name" value="MetI-like"/>
    <property type="match status" value="1"/>
</dbReference>
<dbReference type="GO" id="GO:0005886">
    <property type="term" value="C:plasma membrane"/>
    <property type="evidence" value="ECO:0007669"/>
    <property type="project" value="UniProtKB-SubCell"/>
</dbReference>
<evidence type="ECO:0000256" key="5">
    <source>
        <dbReference type="ARBA" id="ARBA00023136"/>
    </source>
</evidence>
<reference evidence="8" key="1">
    <citation type="submission" date="2023-03" db="EMBL/GenBank/DDBJ databases">
        <authorList>
            <person name="Shen W."/>
            <person name="Cai J."/>
        </authorList>
    </citation>
    <scope>NUCLEOTIDE SEQUENCE</scope>
    <source>
        <strain evidence="8">B646-2</strain>
    </source>
</reference>
<name>A0AAW8SWQ4_9ENTE</name>
<feature type="transmembrane region" description="Helical" evidence="6">
    <location>
        <begin position="148"/>
        <end position="170"/>
    </location>
</feature>
<dbReference type="CDD" id="cd06261">
    <property type="entry name" value="TM_PBP2"/>
    <property type="match status" value="1"/>
</dbReference>
<dbReference type="SUPFAM" id="SSF161098">
    <property type="entry name" value="MetI-like"/>
    <property type="match status" value="1"/>
</dbReference>
<comment type="caution">
    <text evidence="8">The sequence shown here is derived from an EMBL/GenBank/DDBJ whole genome shotgun (WGS) entry which is preliminary data.</text>
</comment>
<dbReference type="Pfam" id="PF00528">
    <property type="entry name" value="BPD_transp_1"/>
    <property type="match status" value="1"/>
</dbReference>
<evidence type="ECO:0000256" key="2">
    <source>
        <dbReference type="ARBA" id="ARBA00022448"/>
    </source>
</evidence>
<feature type="transmembrane region" description="Helical" evidence="6">
    <location>
        <begin position="97"/>
        <end position="116"/>
    </location>
</feature>
<dbReference type="GO" id="GO:0055085">
    <property type="term" value="P:transmembrane transport"/>
    <property type="evidence" value="ECO:0007669"/>
    <property type="project" value="InterPro"/>
</dbReference>
<keyword evidence="5 6" id="KW-0472">Membrane</keyword>
<dbReference type="RefSeq" id="WP_010744723.1">
    <property type="nucleotide sequence ID" value="NZ_BAAAXM010000030.1"/>
</dbReference>
<evidence type="ECO:0000256" key="1">
    <source>
        <dbReference type="ARBA" id="ARBA00004141"/>
    </source>
</evidence>
<protein>
    <submittedName>
        <fullName evidence="8">ABC transporter permease subunit</fullName>
    </submittedName>
</protein>
<feature type="transmembrane region" description="Helical" evidence="6">
    <location>
        <begin position="253"/>
        <end position="273"/>
    </location>
</feature>
<dbReference type="InterPro" id="IPR035906">
    <property type="entry name" value="MetI-like_sf"/>
</dbReference>
<dbReference type="InterPro" id="IPR052730">
    <property type="entry name" value="Sugar_ABC_transporter"/>
</dbReference>
<proteinExistence type="inferred from homology"/>